<reference evidence="2 3" key="1">
    <citation type="submission" date="2018-06" db="EMBL/GenBank/DDBJ databases">
        <title>Genomic Encyclopedia of Type Strains, Phase IV (KMG-V): Genome sequencing to study the core and pangenomes of soil and plant-associated prokaryotes.</title>
        <authorList>
            <person name="Whitman W."/>
        </authorList>
    </citation>
    <scope>NUCLEOTIDE SEQUENCE [LARGE SCALE GENOMIC DNA]</scope>
    <source>
        <strain evidence="2 3">SRCL-318</strain>
        <strain evidence="1 4">SRMrh-85</strain>
    </source>
</reference>
<dbReference type="EMBL" id="JACHVZ010000008">
    <property type="protein sequence ID" value="MBB2928774.1"/>
    <property type="molecule type" value="Genomic_DNA"/>
</dbReference>
<sequence length="227" mass="26102">MKTKTQYIAPMSLWLVVRKRYNERGLFIEPAWVGVGDGKHDGPAIFTSRILAGIYAHMRNKYYASDDSNNWGIISLQKFDLLQHVRACNGKLFCMMTFGFSFEDAHSIIVKTGAPRIRYVPLPFEPPADTDEITFLFNQWAFDFIRNELRSIGLPKYEEELEAIDELSDDEFEATLKLAISRVNVCREPTERDKSLWGVYSPSHEAWISGDEIPCTSPDEHSARMMH</sequence>
<name>A0A2U1AG57_9BURK</name>
<evidence type="ECO:0000313" key="4">
    <source>
        <dbReference type="Proteomes" id="UP000533533"/>
    </source>
</evidence>
<accession>A0A2U1AG57</accession>
<gene>
    <name evidence="2" type="ORF">C7410_102148</name>
    <name evidence="1" type="ORF">FHX59_003205</name>
</gene>
<dbReference type="Proteomes" id="UP000533533">
    <property type="component" value="Unassembled WGS sequence"/>
</dbReference>
<dbReference type="RefSeq" id="WP_133253626.1">
    <property type="nucleotide sequence ID" value="NZ_JACHVZ010000008.1"/>
</dbReference>
<protein>
    <submittedName>
        <fullName evidence="2">Uncharacterized protein</fullName>
    </submittedName>
</protein>
<evidence type="ECO:0000313" key="2">
    <source>
        <dbReference type="EMBL" id="PYE27465.1"/>
    </source>
</evidence>
<dbReference type="EMBL" id="QJSQ01000002">
    <property type="protein sequence ID" value="PYE27465.1"/>
    <property type="molecule type" value="Genomic_DNA"/>
</dbReference>
<dbReference type="AlphaFoldDB" id="A0A2U1AG57"/>
<comment type="caution">
    <text evidence="2">The sequence shown here is derived from an EMBL/GenBank/DDBJ whole genome shotgun (WGS) entry which is preliminary data.</text>
</comment>
<dbReference type="OrthoDB" id="9096056at2"/>
<keyword evidence="4" id="KW-1185">Reference proteome</keyword>
<evidence type="ECO:0000313" key="3">
    <source>
        <dbReference type="Proteomes" id="UP000247772"/>
    </source>
</evidence>
<proteinExistence type="predicted"/>
<dbReference type="Proteomes" id="UP000247772">
    <property type="component" value="Unassembled WGS sequence"/>
</dbReference>
<evidence type="ECO:0000313" key="1">
    <source>
        <dbReference type="EMBL" id="MBB2928774.1"/>
    </source>
</evidence>
<organism evidence="2 3">
    <name type="scientific">Paraburkholderia silvatlantica</name>
    <dbReference type="NCBI Taxonomy" id="321895"/>
    <lineage>
        <taxon>Bacteria</taxon>
        <taxon>Pseudomonadati</taxon>
        <taxon>Pseudomonadota</taxon>
        <taxon>Betaproteobacteria</taxon>
        <taxon>Burkholderiales</taxon>
        <taxon>Burkholderiaceae</taxon>
        <taxon>Paraburkholderia</taxon>
    </lineage>
</organism>